<dbReference type="Proteomes" id="UP000283383">
    <property type="component" value="Unassembled WGS sequence"/>
</dbReference>
<gene>
    <name evidence="1" type="ORF">GcM3_192051</name>
</gene>
<accession>A0A420HHF2</accession>
<proteinExistence type="predicted"/>
<name>A0A420HHF2_9PEZI</name>
<feature type="non-terminal residue" evidence="1">
    <location>
        <position position="1"/>
    </location>
</feature>
<reference evidence="1 2" key="1">
    <citation type="journal article" date="2018" name="BMC Genomics">
        <title>Comparative genome analyses reveal sequence features reflecting distinct modes of host-adaptation between dicot and monocot powdery mildew.</title>
        <authorList>
            <person name="Wu Y."/>
            <person name="Ma X."/>
            <person name="Pan Z."/>
            <person name="Kale S.D."/>
            <person name="Song Y."/>
            <person name="King H."/>
            <person name="Zhang Q."/>
            <person name="Presley C."/>
            <person name="Deng X."/>
            <person name="Wei C.I."/>
            <person name="Xiao S."/>
        </authorList>
    </citation>
    <scope>NUCLEOTIDE SEQUENCE [LARGE SCALE GENOMIC DNA]</scope>
    <source>
        <strain evidence="1">UMSG3</strain>
    </source>
</reference>
<sequence length="184" mass="21458">FLEGCVVCLKRNYWSKNHPKHEKDAAFQKLKKNSPVYEISFQQYLLEIEEQNQFVEAQEFSEFDLPSDMLLKEAGGMSKNFYSNEPDTTFDQNFAEILFTEIYSLNGFEAMQTLSNRKVTHSLSQYRIPNPIGGEPNAKELPHDDSTIEAWLLSPRYEKIHFSGLLLIQELLNVLLEEFNNLKR</sequence>
<dbReference type="EMBL" id="MCBQ01019273">
    <property type="protein sequence ID" value="RKF56799.1"/>
    <property type="molecule type" value="Genomic_DNA"/>
</dbReference>
<evidence type="ECO:0000313" key="1">
    <source>
        <dbReference type="EMBL" id="RKF56799.1"/>
    </source>
</evidence>
<comment type="caution">
    <text evidence="1">The sequence shown here is derived from an EMBL/GenBank/DDBJ whole genome shotgun (WGS) entry which is preliminary data.</text>
</comment>
<protein>
    <submittedName>
        <fullName evidence="1">Uncharacterized protein</fullName>
    </submittedName>
</protein>
<evidence type="ECO:0000313" key="2">
    <source>
        <dbReference type="Proteomes" id="UP000283383"/>
    </source>
</evidence>
<organism evidence="1 2">
    <name type="scientific">Golovinomyces cichoracearum</name>
    <dbReference type="NCBI Taxonomy" id="62708"/>
    <lineage>
        <taxon>Eukaryota</taxon>
        <taxon>Fungi</taxon>
        <taxon>Dikarya</taxon>
        <taxon>Ascomycota</taxon>
        <taxon>Pezizomycotina</taxon>
        <taxon>Leotiomycetes</taxon>
        <taxon>Erysiphales</taxon>
        <taxon>Erysiphaceae</taxon>
        <taxon>Golovinomyces</taxon>
    </lineage>
</organism>
<dbReference type="AlphaFoldDB" id="A0A420HHF2"/>
<keyword evidence="2" id="KW-1185">Reference proteome</keyword>